<dbReference type="EMBL" id="AP025225">
    <property type="protein sequence ID" value="BDB96051.1"/>
    <property type="molecule type" value="Genomic_DNA"/>
</dbReference>
<dbReference type="InterPro" id="IPR011817">
    <property type="entry name" value="Uridylate_kinase"/>
</dbReference>
<proteinExistence type="inferred from homology"/>
<feature type="binding site" evidence="11">
    <location>
        <position position="166"/>
    </location>
    <ligand>
        <name>ATP</name>
        <dbReference type="ChEBI" id="CHEBI:30616"/>
    </ligand>
</feature>
<keyword evidence="6 11" id="KW-0547">Nucleotide-binding</keyword>
<protein>
    <recommendedName>
        <fullName evidence="11">Uridylate kinase</fullName>
        <shortName evidence="11">UK</shortName>
        <ecNumber evidence="11">2.7.4.22</ecNumber>
    </recommendedName>
    <alternativeName>
        <fullName evidence="11">Uridine monophosphate kinase</fullName>
        <shortName evidence="11">UMP kinase</shortName>
        <shortName evidence="11">UMPK</shortName>
    </alternativeName>
</protein>
<evidence type="ECO:0000256" key="3">
    <source>
        <dbReference type="ARBA" id="ARBA00007614"/>
    </source>
</evidence>
<feature type="binding site" evidence="11">
    <location>
        <position position="163"/>
    </location>
    <ligand>
        <name>ATP</name>
        <dbReference type="ChEBI" id="CHEBI:30616"/>
    </ligand>
</feature>
<dbReference type="GO" id="GO:0016301">
    <property type="term" value="F:kinase activity"/>
    <property type="evidence" value="ECO:0007669"/>
    <property type="project" value="UniProtKB-KW"/>
</dbReference>
<comment type="catalytic activity">
    <reaction evidence="10 11">
        <text>UMP + ATP = UDP + ADP</text>
        <dbReference type="Rhea" id="RHEA:24400"/>
        <dbReference type="ChEBI" id="CHEBI:30616"/>
        <dbReference type="ChEBI" id="CHEBI:57865"/>
        <dbReference type="ChEBI" id="CHEBI:58223"/>
        <dbReference type="ChEBI" id="CHEBI:456216"/>
        <dbReference type="EC" id="2.7.4.22"/>
    </reaction>
</comment>
<evidence type="ECO:0000256" key="5">
    <source>
        <dbReference type="ARBA" id="ARBA00022679"/>
    </source>
</evidence>
<evidence type="ECO:0000256" key="4">
    <source>
        <dbReference type="ARBA" id="ARBA00022490"/>
    </source>
</evidence>
<evidence type="ECO:0000256" key="11">
    <source>
        <dbReference type="HAMAP-Rule" id="MF_01220"/>
    </source>
</evidence>
<evidence type="ECO:0000313" key="13">
    <source>
        <dbReference type="EMBL" id="BDB96051.1"/>
    </source>
</evidence>
<keyword evidence="8 11" id="KW-0067">ATP-binding</keyword>
<evidence type="ECO:0000256" key="9">
    <source>
        <dbReference type="ARBA" id="ARBA00022975"/>
    </source>
</evidence>
<keyword evidence="4 11" id="KW-0963">Cytoplasm</keyword>
<feature type="binding site" evidence="11">
    <location>
        <begin position="10"/>
        <end position="13"/>
    </location>
    <ligand>
        <name>ATP</name>
        <dbReference type="ChEBI" id="CHEBI:30616"/>
    </ligand>
</feature>
<evidence type="ECO:0000256" key="2">
    <source>
        <dbReference type="ARBA" id="ARBA00004791"/>
    </source>
</evidence>
<feature type="binding site" evidence="11">
    <location>
        <position position="157"/>
    </location>
    <ligand>
        <name>ATP</name>
        <dbReference type="ChEBI" id="CHEBI:30616"/>
    </ligand>
</feature>
<dbReference type="PANTHER" id="PTHR42833:SF4">
    <property type="entry name" value="URIDYLATE KINASE PUMPKIN, CHLOROPLASTIC"/>
    <property type="match status" value="1"/>
</dbReference>
<keyword evidence="5 11" id="KW-0808">Transferase</keyword>
<evidence type="ECO:0000256" key="8">
    <source>
        <dbReference type="ARBA" id="ARBA00022840"/>
    </source>
</evidence>
<comment type="activity regulation">
    <text evidence="11">Inhibited by UTP.</text>
</comment>
<evidence type="ECO:0000259" key="12">
    <source>
        <dbReference type="Pfam" id="PF00696"/>
    </source>
</evidence>
<evidence type="ECO:0000256" key="6">
    <source>
        <dbReference type="ARBA" id="ARBA00022741"/>
    </source>
</evidence>
<evidence type="ECO:0000256" key="1">
    <source>
        <dbReference type="ARBA" id="ARBA00004496"/>
    </source>
</evidence>
<dbReference type="Proteomes" id="UP001320209">
    <property type="component" value="Chromosome"/>
</dbReference>
<comment type="subunit">
    <text evidence="11">Homohexamer.</text>
</comment>
<organism evidence="13 14">
    <name type="scientific">Candidatus Hydrogenosomobacter endosymbioticus</name>
    <dbReference type="NCBI Taxonomy" id="2558174"/>
    <lineage>
        <taxon>Bacteria</taxon>
        <taxon>Pseudomonadati</taxon>
        <taxon>Pseudomonadota</taxon>
        <taxon>Alphaproteobacteria</taxon>
        <taxon>Holosporales</taxon>
        <taxon>Holosporaceae</taxon>
        <taxon>Candidatus Hydrogenosomobacter</taxon>
    </lineage>
</organism>
<comment type="caution">
    <text evidence="11">Lacks conserved residue(s) required for the propagation of feature annotation.</text>
</comment>
<accession>A0ABM7V8F5</accession>
<dbReference type="Pfam" id="PF00696">
    <property type="entry name" value="AA_kinase"/>
    <property type="match status" value="1"/>
</dbReference>
<keyword evidence="9 11" id="KW-0665">Pyrimidine biosynthesis</keyword>
<dbReference type="PIRSF" id="PIRSF005650">
    <property type="entry name" value="Uridylate_kin"/>
    <property type="match status" value="1"/>
</dbReference>
<feature type="binding site" evidence="11">
    <location>
        <begin position="130"/>
        <end position="137"/>
    </location>
    <ligand>
        <name>UMP</name>
        <dbReference type="ChEBI" id="CHEBI:57865"/>
    </ligand>
</feature>
<dbReference type="InterPro" id="IPR036393">
    <property type="entry name" value="AceGlu_kinase-like_sf"/>
</dbReference>
<dbReference type="HAMAP" id="MF_01220_B">
    <property type="entry name" value="PyrH_B"/>
    <property type="match status" value="1"/>
</dbReference>
<reference evidence="13" key="1">
    <citation type="submission" date="2021-10" db="EMBL/GenBank/DDBJ databases">
        <title>Genome Sequence of The Candidatus Hydrogeosomobacter endosymbioticus, an Intracellular Bacterial Symbiont of the Anaerobic Ciliate GW7.</title>
        <authorList>
            <person name="Shiohama Y."/>
            <person name="Shinzato N."/>
        </authorList>
    </citation>
    <scope>NUCLEOTIDE SEQUENCE [LARGE SCALE GENOMIC DNA]</scope>
    <source>
        <strain evidence="13">200920</strain>
    </source>
</reference>
<dbReference type="Gene3D" id="3.40.1160.10">
    <property type="entry name" value="Acetylglutamate kinase-like"/>
    <property type="match status" value="1"/>
</dbReference>
<feature type="binding site" evidence="11">
    <location>
        <position position="68"/>
    </location>
    <ligand>
        <name>UMP</name>
        <dbReference type="ChEBI" id="CHEBI:57865"/>
    </ligand>
</feature>
<comment type="similarity">
    <text evidence="3 11">Belongs to the UMP kinase family.</text>
</comment>
<evidence type="ECO:0000256" key="10">
    <source>
        <dbReference type="ARBA" id="ARBA00047767"/>
    </source>
</evidence>
<dbReference type="RefSeq" id="WP_236865438.1">
    <property type="nucleotide sequence ID" value="NZ_AP025225.1"/>
</dbReference>
<comment type="pathway">
    <text evidence="2 11">Pyrimidine metabolism; CTP biosynthesis via de novo pathway; UDP from UMP (UMPK route): step 1/1.</text>
</comment>
<dbReference type="SUPFAM" id="SSF53633">
    <property type="entry name" value="Carbamate kinase-like"/>
    <property type="match status" value="1"/>
</dbReference>
<dbReference type="InterPro" id="IPR001048">
    <property type="entry name" value="Asp/Glu/Uridylate_kinase"/>
</dbReference>
<sequence>MSGYRRVLLKISGEALMGSLPFGFCPNALTDVCARLCSVNSCEVAVVIGAGNLFRGGRCSHISRFSADQIGMLATVMNAVSLRDGMRSFGKRARVFSTCFYASNICEGYSIDRAAAALSDGEIAVCAGGTGAPFFTTDTAAVLRACELSCDAVFKWTNVDGVYSADPKKYADAEFYPKLSYQEALDKKLGVMDLTAITMAWENNMPIVVFSPSKNLSDDIALKNKCSVIGA</sequence>
<name>A0ABM7V8F5_9PROT</name>
<dbReference type="PANTHER" id="PTHR42833">
    <property type="entry name" value="URIDYLATE KINASE"/>
    <property type="match status" value="1"/>
</dbReference>
<feature type="binding site" evidence="11">
    <location>
        <position position="158"/>
    </location>
    <ligand>
        <name>ATP</name>
        <dbReference type="ChEBI" id="CHEBI:30616"/>
    </ligand>
</feature>
<dbReference type="InterPro" id="IPR015963">
    <property type="entry name" value="Uridylate_kinase_bac"/>
</dbReference>
<dbReference type="CDD" id="cd04254">
    <property type="entry name" value="AAK_UMPK-PyrH-Ec"/>
    <property type="match status" value="1"/>
</dbReference>
<keyword evidence="14" id="KW-1185">Reference proteome</keyword>
<feature type="binding site" evidence="11">
    <location>
        <position position="55"/>
    </location>
    <ligand>
        <name>ATP</name>
        <dbReference type="ChEBI" id="CHEBI:30616"/>
    </ligand>
</feature>
<evidence type="ECO:0000256" key="7">
    <source>
        <dbReference type="ARBA" id="ARBA00022777"/>
    </source>
</evidence>
<comment type="subcellular location">
    <subcellularLocation>
        <location evidence="1 11">Cytoplasm</location>
    </subcellularLocation>
</comment>
<comment type="function">
    <text evidence="11">Catalyzes the reversible phosphorylation of UMP to UDP.</text>
</comment>
<feature type="domain" description="Aspartate/glutamate/uridylate kinase" evidence="12">
    <location>
        <begin position="6"/>
        <end position="211"/>
    </location>
</feature>
<feature type="binding site" evidence="11">
    <location>
        <position position="51"/>
    </location>
    <ligand>
        <name>ATP</name>
        <dbReference type="ChEBI" id="CHEBI:30616"/>
    </ligand>
</feature>
<dbReference type="EC" id="2.7.4.22" evidence="11"/>
<keyword evidence="7 11" id="KW-0418">Kinase</keyword>
<evidence type="ECO:0000313" key="14">
    <source>
        <dbReference type="Proteomes" id="UP001320209"/>
    </source>
</evidence>
<gene>
    <name evidence="11 13" type="primary">pyrH</name>
    <name evidence="13" type="ORF">HYD_1840</name>
</gene>